<dbReference type="NCBIfam" id="NF002558">
    <property type="entry name" value="PRK02126.1"/>
    <property type="match status" value="1"/>
</dbReference>
<dbReference type="GO" id="GO:0042781">
    <property type="term" value="F:3'-tRNA processing endoribonuclease activity"/>
    <property type="evidence" value="ECO:0007669"/>
    <property type="project" value="TreeGrafter"/>
</dbReference>
<evidence type="ECO:0000313" key="1">
    <source>
        <dbReference type="EMBL" id="BBA37150.1"/>
    </source>
</evidence>
<dbReference type="PANTHER" id="PTHR46018:SF7">
    <property type="entry name" value="RIBONUCLEASE Z"/>
    <property type="match status" value="1"/>
</dbReference>
<sequence length="343" mass="39183">MKPVFHPELINDVFGDPAVYVDFLFEKRALLFDLGDLRNLATRKILRIRDVFVSHAHMDHFFGFDWLIRLCLGREMRIRLFGPARFLGQVEARLAGYTWNLVENYDTDFTLDATEVLSDTRARSARFRCRTGFRRENERELALSDGVLLDEENLTVRFCLLDHKIPCLGFALQEKLHVNIWKNRLDELDLEPGPWLQGFKRAVLHGLPGNTPMAARRRGGDETTYRLDDLAGTIAHISTGQKVAYVTDAVFHPANAERIVGLGKGADQFFIEAVFGDELAERAARKFHLTAAQAGSLARCAKAKFPVPFHFSPIYHDRENELREEFERAFRGQLNPSPLQQGL</sequence>
<keyword evidence="2" id="KW-1185">Reference proteome</keyword>
<dbReference type="AlphaFoldDB" id="A0A250KZT9"/>
<accession>A0A250KZT9</accession>
<dbReference type="EMBL" id="AP017928">
    <property type="protein sequence ID" value="BBA37150.1"/>
    <property type="molecule type" value="Genomic_DNA"/>
</dbReference>
<dbReference type="OrthoDB" id="9803916at2"/>
<proteinExistence type="predicted"/>
<dbReference type="Gene3D" id="3.60.15.10">
    <property type="entry name" value="Ribonuclease Z/Hydroxyacylglutathione hydrolase-like"/>
    <property type="match status" value="1"/>
</dbReference>
<evidence type="ECO:0000313" key="2">
    <source>
        <dbReference type="Proteomes" id="UP000266313"/>
    </source>
</evidence>
<reference evidence="1 2" key="1">
    <citation type="submission" date="2016-12" db="EMBL/GenBank/DDBJ databases">
        <title>Genome sequencing of Methylocaldum marinum.</title>
        <authorList>
            <person name="Takeuchi M."/>
            <person name="Kamagata Y."/>
            <person name="Hiraoka S."/>
            <person name="Oshima K."/>
            <person name="Hattori M."/>
            <person name="Iwasaki W."/>
        </authorList>
    </citation>
    <scope>NUCLEOTIDE SEQUENCE [LARGE SCALE GENOMIC DNA]</scope>
    <source>
        <strain evidence="1 2">S8</strain>
    </source>
</reference>
<organism evidence="1 2">
    <name type="scientific">Methylocaldum marinum</name>
    <dbReference type="NCBI Taxonomy" id="1432792"/>
    <lineage>
        <taxon>Bacteria</taxon>
        <taxon>Pseudomonadati</taxon>
        <taxon>Pseudomonadota</taxon>
        <taxon>Gammaproteobacteria</taxon>
        <taxon>Methylococcales</taxon>
        <taxon>Methylococcaceae</taxon>
        <taxon>Methylocaldum</taxon>
    </lineage>
</organism>
<protein>
    <submittedName>
        <fullName evidence="1">Ribonuclease Z</fullName>
    </submittedName>
</protein>
<dbReference type="InterPro" id="IPR036866">
    <property type="entry name" value="RibonucZ/Hydroxyglut_hydro"/>
</dbReference>
<dbReference type="Proteomes" id="UP000266313">
    <property type="component" value="Chromosome"/>
</dbReference>
<name>A0A250KZT9_9GAMM</name>
<dbReference type="RefSeq" id="WP_119632185.1">
    <property type="nucleotide sequence ID" value="NZ_AP017928.1"/>
</dbReference>
<dbReference type="KEGG" id="mmai:sS8_5228"/>
<gene>
    <name evidence="1" type="ORF">sS8_5228</name>
</gene>
<dbReference type="SUPFAM" id="SSF56281">
    <property type="entry name" value="Metallo-hydrolase/oxidoreductase"/>
    <property type="match status" value="1"/>
</dbReference>
<dbReference type="PANTHER" id="PTHR46018">
    <property type="entry name" value="ZINC PHOSPHODIESTERASE ELAC PROTEIN 1"/>
    <property type="match status" value="1"/>
</dbReference>